<comment type="caution">
    <text evidence="8">The sequence shown here is derived from an EMBL/GenBank/DDBJ whole genome shotgun (WGS) entry which is preliminary data.</text>
</comment>
<dbReference type="AlphaFoldDB" id="A0AAV2HES2"/>
<dbReference type="InterPro" id="IPR002136">
    <property type="entry name" value="Ribosomal_uL4"/>
</dbReference>
<dbReference type="PANTHER" id="PTHR10746">
    <property type="entry name" value="50S RIBOSOMAL PROTEIN L4"/>
    <property type="match status" value="1"/>
</dbReference>
<dbReference type="EMBL" id="CAXITT010000084">
    <property type="protein sequence ID" value="CAL1531239.1"/>
    <property type="molecule type" value="Genomic_DNA"/>
</dbReference>
<evidence type="ECO:0000256" key="5">
    <source>
        <dbReference type="ARBA" id="ARBA00023274"/>
    </source>
</evidence>
<keyword evidence="9" id="KW-1185">Reference proteome</keyword>
<dbReference type="SUPFAM" id="SSF52166">
    <property type="entry name" value="Ribosomal protein L4"/>
    <property type="match status" value="1"/>
</dbReference>
<evidence type="ECO:0000256" key="3">
    <source>
        <dbReference type="ARBA" id="ARBA00022980"/>
    </source>
</evidence>
<evidence type="ECO:0000313" key="8">
    <source>
        <dbReference type="EMBL" id="CAL1531239.1"/>
    </source>
</evidence>
<evidence type="ECO:0000256" key="2">
    <source>
        <dbReference type="ARBA" id="ARBA00010528"/>
    </source>
</evidence>
<dbReference type="GO" id="GO:0006412">
    <property type="term" value="P:translation"/>
    <property type="evidence" value="ECO:0007669"/>
    <property type="project" value="InterPro"/>
</dbReference>
<gene>
    <name evidence="8" type="ORF">GSLYS_00005334001</name>
</gene>
<keyword evidence="4" id="KW-0496">Mitochondrion</keyword>
<evidence type="ECO:0000256" key="7">
    <source>
        <dbReference type="ARBA" id="ARBA00082711"/>
    </source>
</evidence>
<dbReference type="InterPro" id="IPR023574">
    <property type="entry name" value="Ribosomal_uL4_dom_sf"/>
</dbReference>
<dbReference type="GO" id="GO:0003735">
    <property type="term" value="F:structural constituent of ribosome"/>
    <property type="evidence" value="ECO:0007669"/>
    <property type="project" value="InterPro"/>
</dbReference>
<evidence type="ECO:0000256" key="4">
    <source>
        <dbReference type="ARBA" id="ARBA00023128"/>
    </source>
</evidence>
<dbReference type="InterPro" id="IPR013005">
    <property type="entry name" value="Ribosomal_uL4-like"/>
</dbReference>
<dbReference type="GO" id="GO:1990904">
    <property type="term" value="C:ribonucleoprotein complex"/>
    <property type="evidence" value="ECO:0007669"/>
    <property type="project" value="UniProtKB-KW"/>
</dbReference>
<comment type="subcellular location">
    <subcellularLocation>
        <location evidence="1">Mitochondrion</location>
    </subcellularLocation>
</comment>
<dbReference type="GO" id="GO:0005840">
    <property type="term" value="C:ribosome"/>
    <property type="evidence" value="ECO:0007669"/>
    <property type="project" value="UniProtKB-KW"/>
</dbReference>
<dbReference type="PANTHER" id="PTHR10746:SF6">
    <property type="entry name" value="LARGE RIBOSOMAL SUBUNIT PROTEIN UL4M"/>
    <property type="match status" value="1"/>
</dbReference>
<protein>
    <recommendedName>
        <fullName evidence="6">Large ribosomal subunit protein uL4m</fullName>
    </recommendedName>
    <alternativeName>
        <fullName evidence="7">39S ribosomal protein L4, mitochondrial</fullName>
    </alternativeName>
</protein>
<reference evidence="8 9" key="1">
    <citation type="submission" date="2024-04" db="EMBL/GenBank/DDBJ databases">
        <authorList>
            <consortium name="Genoscope - CEA"/>
            <person name="William W."/>
        </authorList>
    </citation>
    <scope>NUCLEOTIDE SEQUENCE [LARGE SCALE GENOMIC DNA]</scope>
</reference>
<sequence length="336" mass="38243">MKTFFTFGNIVLKTSSKYNIPLKKFQASLSSSIRSLKNVQNTDDTTSAIDNSLPGSSASLSQVTKQPLMTSRDLKFPVHHTYPRLAWLDSLASLEGTKLGMIDLHPDVFGTYPRIDMLHKNIHWQKLYRHIDYSFEPSRAELPGGGRKPWPQKGLGKARHGSIRSPLWLSGSKAHGPRGPKSYFYMLPRPQRAMGLRVALTCKYGQNDLVIVDNFDLPTADPEYLYEMADVRFWGYSVLFVDDTDVMPEKITEAVSQIRGFNLMPAYGLNVYSMLKHDTLVLTLAAVEKIEGKLLDELHSTRVETKFVNRLRPEDFRTKPKEDSTLRKPFTKPLMF</sequence>
<dbReference type="Pfam" id="PF00573">
    <property type="entry name" value="Ribosomal_L4"/>
    <property type="match status" value="1"/>
</dbReference>
<evidence type="ECO:0000256" key="6">
    <source>
        <dbReference type="ARBA" id="ARBA00040565"/>
    </source>
</evidence>
<accession>A0AAV2HES2</accession>
<dbReference type="FunFam" id="3.40.1370.10:FF:000005">
    <property type="entry name" value="39S ribosomal protein L4, mitochondrial"/>
    <property type="match status" value="1"/>
</dbReference>
<proteinExistence type="inferred from homology"/>
<evidence type="ECO:0000256" key="1">
    <source>
        <dbReference type="ARBA" id="ARBA00004173"/>
    </source>
</evidence>
<name>A0AAV2HES2_LYMST</name>
<comment type="similarity">
    <text evidence="2">Belongs to the universal ribosomal protein uL4 family.</text>
</comment>
<evidence type="ECO:0000313" key="9">
    <source>
        <dbReference type="Proteomes" id="UP001497497"/>
    </source>
</evidence>
<keyword evidence="3" id="KW-0689">Ribosomal protein</keyword>
<dbReference type="Proteomes" id="UP001497497">
    <property type="component" value="Unassembled WGS sequence"/>
</dbReference>
<dbReference type="Gene3D" id="3.40.1370.10">
    <property type="match status" value="1"/>
</dbReference>
<keyword evidence="5" id="KW-0687">Ribonucleoprotein</keyword>
<dbReference type="NCBIfam" id="TIGR03953">
    <property type="entry name" value="rplD_bact"/>
    <property type="match status" value="1"/>
</dbReference>
<dbReference type="GO" id="GO:0005743">
    <property type="term" value="C:mitochondrial inner membrane"/>
    <property type="evidence" value="ECO:0007669"/>
    <property type="project" value="UniProtKB-ARBA"/>
</dbReference>
<organism evidence="8 9">
    <name type="scientific">Lymnaea stagnalis</name>
    <name type="common">Great pond snail</name>
    <name type="synonym">Helix stagnalis</name>
    <dbReference type="NCBI Taxonomy" id="6523"/>
    <lineage>
        <taxon>Eukaryota</taxon>
        <taxon>Metazoa</taxon>
        <taxon>Spiralia</taxon>
        <taxon>Lophotrochozoa</taxon>
        <taxon>Mollusca</taxon>
        <taxon>Gastropoda</taxon>
        <taxon>Heterobranchia</taxon>
        <taxon>Euthyneura</taxon>
        <taxon>Panpulmonata</taxon>
        <taxon>Hygrophila</taxon>
        <taxon>Lymnaeoidea</taxon>
        <taxon>Lymnaeidae</taxon>
        <taxon>Lymnaea</taxon>
    </lineage>
</organism>